<feature type="domain" description="AB hydrolase-1" evidence="1">
    <location>
        <begin position="46"/>
        <end position="144"/>
    </location>
</feature>
<gene>
    <name evidence="2" type="ORF">GCM10014715_86490</name>
</gene>
<evidence type="ECO:0000313" key="3">
    <source>
        <dbReference type="Proteomes" id="UP000641386"/>
    </source>
</evidence>
<dbReference type="PANTHER" id="PTHR43798:SF33">
    <property type="entry name" value="HYDROLASE, PUTATIVE (AFU_ORTHOLOGUE AFUA_2G14860)-RELATED"/>
    <property type="match status" value="1"/>
</dbReference>
<reference evidence="2" key="1">
    <citation type="journal article" date="2014" name="Int. J. Syst. Evol. Microbiol.">
        <title>Complete genome sequence of Corynebacterium casei LMG S-19264T (=DSM 44701T), isolated from a smear-ripened cheese.</title>
        <authorList>
            <consortium name="US DOE Joint Genome Institute (JGI-PGF)"/>
            <person name="Walter F."/>
            <person name="Albersmeier A."/>
            <person name="Kalinowski J."/>
            <person name="Ruckert C."/>
        </authorList>
    </citation>
    <scope>NUCLEOTIDE SEQUENCE</scope>
    <source>
        <strain evidence="2">JCM 3302</strain>
    </source>
</reference>
<dbReference type="InterPro" id="IPR000073">
    <property type="entry name" value="AB_hydrolase_1"/>
</dbReference>
<dbReference type="GO" id="GO:0016020">
    <property type="term" value="C:membrane"/>
    <property type="evidence" value="ECO:0007669"/>
    <property type="project" value="TreeGrafter"/>
</dbReference>
<dbReference type="Pfam" id="PF00561">
    <property type="entry name" value="Abhydrolase_1"/>
    <property type="match status" value="1"/>
</dbReference>
<dbReference type="Gene3D" id="3.40.50.1820">
    <property type="entry name" value="alpha/beta hydrolase"/>
    <property type="match status" value="1"/>
</dbReference>
<dbReference type="InterPro" id="IPR029058">
    <property type="entry name" value="AB_hydrolase_fold"/>
</dbReference>
<evidence type="ECO:0000259" key="1">
    <source>
        <dbReference type="Pfam" id="PF00561"/>
    </source>
</evidence>
<reference evidence="2" key="2">
    <citation type="submission" date="2020-09" db="EMBL/GenBank/DDBJ databases">
        <authorList>
            <person name="Sun Q."/>
            <person name="Ohkuma M."/>
        </authorList>
    </citation>
    <scope>NUCLEOTIDE SEQUENCE</scope>
    <source>
        <strain evidence="2">JCM 3302</strain>
    </source>
</reference>
<dbReference type="AlphaFoldDB" id="A0A919AP82"/>
<name>A0A919AP82_9ACTN</name>
<dbReference type="GO" id="GO:0003824">
    <property type="term" value="F:catalytic activity"/>
    <property type="evidence" value="ECO:0007669"/>
    <property type="project" value="UniProtKB-ARBA"/>
</dbReference>
<accession>A0A919AP82</accession>
<sequence>MTRTPRNGMTAARQDTVVPAHEELDVPVPGGKLAVSRWPADDPGAPVVLALHGITANGLSWARVAHHLAGRVTLVAPDLRGRGRSGRLPGPYGIAAHADDMAAVVDALGVGRVVLTGHSMGAFTAALTAVRHPHLLTALLLVDGGVGFPVPAGPDPDELITSVIGPAMRRLSMTFPDREAYRAFWQGHPAFAGSWSPWVDAYIQRDLVGEEPELRSSCSLEAVRTDGVDQLGEEVSGAVRRLPRPAVLLWAERGLMDEPQGLYDDQRLATADLDPGLVRTRLVPGTNHYTIIVGDEGAWVVARHLLAAAGVAGTEGPRATRSR</sequence>
<dbReference type="InterPro" id="IPR050266">
    <property type="entry name" value="AB_hydrolase_sf"/>
</dbReference>
<keyword evidence="3" id="KW-1185">Reference proteome</keyword>
<dbReference type="Proteomes" id="UP000641386">
    <property type="component" value="Unassembled WGS sequence"/>
</dbReference>
<comment type="caution">
    <text evidence="2">The sequence shown here is derived from an EMBL/GenBank/DDBJ whole genome shotgun (WGS) entry which is preliminary data.</text>
</comment>
<dbReference type="SUPFAM" id="SSF53474">
    <property type="entry name" value="alpha/beta-Hydrolases"/>
    <property type="match status" value="1"/>
</dbReference>
<evidence type="ECO:0000313" key="2">
    <source>
        <dbReference type="EMBL" id="GHF18193.1"/>
    </source>
</evidence>
<proteinExistence type="predicted"/>
<organism evidence="2 3">
    <name type="scientific">Streptomyces spiralis</name>
    <dbReference type="NCBI Taxonomy" id="66376"/>
    <lineage>
        <taxon>Bacteria</taxon>
        <taxon>Bacillati</taxon>
        <taxon>Actinomycetota</taxon>
        <taxon>Actinomycetes</taxon>
        <taxon>Kitasatosporales</taxon>
        <taxon>Streptomycetaceae</taxon>
        <taxon>Streptomyces</taxon>
    </lineage>
</organism>
<protein>
    <recommendedName>
        <fullName evidence="1">AB hydrolase-1 domain-containing protein</fullName>
    </recommendedName>
</protein>
<dbReference type="EMBL" id="BNBC01000082">
    <property type="protein sequence ID" value="GHF18193.1"/>
    <property type="molecule type" value="Genomic_DNA"/>
</dbReference>
<dbReference type="PANTHER" id="PTHR43798">
    <property type="entry name" value="MONOACYLGLYCEROL LIPASE"/>
    <property type="match status" value="1"/>
</dbReference>